<dbReference type="InterPro" id="IPR011990">
    <property type="entry name" value="TPR-like_helical_dom_sf"/>
</dbReference>
<dbReference type="InterPro" id="IPR036388">
    <property type="entry name" value="WH-like_DNA-bd_sf"/>
</dbReference>
<reference evidence="2" key="1">
    <citation type="submission" date="2017-08" db="EMBL/GenBank/DDBJ databases">
        <authorList>
            <person name="Imhoff J.F."/>
            <person name="Rahn T."/>
            <person name="Kuenzel S."/>
            <person name="Neulinger S.C."/>
        </authorList>
    </citation>
    <scope>NUCLEOTIDE SEQUENCE</scope>
    <source>
        <strain evidence="2">IM 151</strain>
    </source>
</reference>
<gene>
    <name evidence="2" type="ORF">CKO43_07670</name>
</gene>
<protein>
    <recommendedName>
        <fullName evidence="4">Tetratricopeptide repeat protein</fullName>
    </recommendedName>
</protein>
<dbReference type="InterPro" id="IPR019734">
    <property type="entry name" value="TPR_rpt"/>
</dbReference>
<reference evidence="2" key="2">
    <citation type="journal article" date="2020" name="Microorganisms">
        <title>Osmotic Adaptation and Compatible Solute Biosynthesis of Phototrophic Bacteria as Revealed from Genome Analyses.</title>
        <authorList>
            <person name="Imhoff J.F."/>
            <person name="Rahn T."/>
            <person name="Kunzel S."/>
            <person name="Keller A."/>
            <person name="Neulinger S.C."/>
        </authorList>
    </citation>
    <scope>NUCLEOTIDE SEQUENCE</scope>
    <source>
        <strain evidence="2">IM 151</strain>
    </source>
</reference>
<dbReference type="PROSITE" id="PS50005">
    <property type="entry name" value="TPR"/>
    <property type="match status" value="1"/>
</dbReference>
<feature type="repeat" description="TPR" evidence="1">
    <location>
        <begin position="439"/>
        <end position="472"/>
    </location>
</feature>
<comment type="caution">
    <text evidence="2">The sequence shown here is derived from an EMBL/GenBank/DDBJ whole genome shotgun (WGS) entry which is preliminary data.</text>
</comment>
<dbReference type="Gene3D" id="1.10.10.10">
    <property type="entry name" value="Winged helix-like DNA-binding domain superfamily/Winged helix DNA-binding domain"/>
    <property type="match status" value="1"/>
</dbReference>
<dbReference type="EMBL" id="NRRU01000022">
    <property type="protein sequence ID" value="MBK1712655.1"/>
    <property type="molecule type" value="Genomic_DNA"/>
</dbReference>
<dbReference type="PANTHER" id="PTHR10098">
    <property type="entry name" value="RAPSYN-RELATED"/>
    <property type="match status" value="1"/>
</dbReference>
<evidence type="ECO:0000313" key="2">
    <source>
        <dbReference type="EMBL" id="MBK1712655.1"/>
    </source>
</evidence>
<keyword evidence="1" id="KW-0802">TPR repeat</keyword>
<dbReference type="RefSeq" id="WP_200378310.1">
    <property type="nucleotide sequence ID" value="NZ_NRRU01000022.1"/>
</dbReference>
<dbReference type="Proteomes" id="UP001041814">
    <property type="component" value="Unassembled WGS sequence"/>
</dbReference>
<dbReference type="InterPro" id="IPR036390">
    <property type="entry name" value="WH_DNA-bd_sf"/>
</dbReference>
<evidence type="ECO:0000313" key="3">
    <source>
        <dbReference type="Proteomes" id="UP001041814"/>
    </source>
</evidence>
<sequence>MTILPSAPPAGPRQPPGALAEAVLAAALAARREGTLAELLHRRPRLTRWIARRLLQPVLDSGGDALRGAQGELLALQWLLDWAVAQLRPDRQPGFDGIPREAWLERTSWRPMLAVMCHHAFAPVCGFPDRYRARADESPADHLCGLWSVGPSTYYRYLDKGRRQLAELLLAPTSERVLSLRDAMQHQAWGRLRLEDAAARRDWHRAQARRALVEPAPAAALWHLLQAGDADGFVQALQRFRVELGRDALADALIERLAALPLSERQRAELCLAQAALARVRGQDERERQACEQAQRIASAADDRLMLGIVCGTLGKFFEPRDGERAFACYQDSAEFLHQAGVGADPSQPGHHALLQAYVSTLVRLAWLYVLRNDPRSKAVLERAETLREHGGQPDETIAQLEQAWGEYWRRAGDLRAALERKHRALNIYERLGDGQAVVKTWCNLSLLYGDAQDYPRAIEYSQRVLVLAERSAIEPETVASTHLNLGGTYFWQQRYDDAIEQYAAGLARAEAAGLRVLVGRAHYNLAEAHYKRFQALERPEDERRGDTHTAAALAVWEREGDPAPLEATRSLKTEILGTREGHVDRLLPGEWAVHPAEMAEIDRERARLALPLAPAEHVLARLAIARGYAAIAAQEREAALALIERHGLGGRFGAELEALRSTYDRALTREQRLAAKWRDGAGDLLDDARRAALLARLLTAGAVGKSAYAELCGVGLATASKHLGLLAQRGLLVQQGRGPSTRYVLEGPAAGA</sequence>
<dbReference type="Gene3D" id="1.25.40.10">
    <property type="entry name" value="Tetratricopeptide repeat domain"/>
    <property type="match status" value="1"/>
</dbReference>
<organism evidence="2 3">
    <name type="scientific">Rubrivivax gelatinosus</name>
    <name type="common">Rhodocyclus gelatinosus</name>
    <name type="synonym">Rhodopseudomonas gelatinosa</name>
    <dbReference type="NCBI Taxonomy" id="28068"/>
    <lineage>
        <taxon>Bacteria</taxon>
        <taxon>Pseudomonadati</taxon>
        <taxon>Pseudomonadota</taxon>
        <taxon>Betaproteobacteria</taxon>
        <taxon>Burkholderiales</taxon>
        <taxon>Sphaerotilaceae</taxon>
        <taxon>Rubrivivax</taxon>
    </lineage>
</organism>
<dbReference type="SUPFAM" id="SSF46785">
    <property type="entry name" value="Winged helix' DNA-binding domain"/>
    <property type="match status" value="1"/>
</dbReference>
<dbReference type="PANTHER" id="PTHR10098:SF108">
    <property type="entry name" value="TETRATRICOPEPTIDE REPEAT PROTEIN 28"/>
    <property type="match status" value="1"/>
</dbReference>
<proteinExistence type="predicted"/>
<dbReference type="SMART" id="SM00028">
    <property type="entry name" value="TPR"/>
    <property type="match status" value="3"/>
</dbReference>
<evidence type="ECO:0000256" key="1">
    <source>
        <dbReference type="PROSITE-ProRule" id="PRU00339"/>
    </source>
</evidence>
<evidence type="ECO:0008006" key="4">
    <source>
        <dbReference type="Google" id="ProtNLM"/>
    </source>
</evidence>
<keyword evidence="3" id="KW-1185">Reference proteome</keyword>
<name>A0ABS1DTX6_RUBGE</name>
<dbReference type="SUPFAM" id="SSF48452">
    <property type="entry name" value="TPR-like"/>
    <property type="match status" value="1"/>
</dbReference>
<accession>A0ABS1DTX6</accession>